<accession>A0A072NS22</accession>
<feature type="domain" description="YpoC-like" evidence="1">
    <location>
        <begin position="8"/>
        <end position="115"/>
    </location>
</feature>
<evidence type="ECO:0000259" key="1">
    <source>
        <dbReference type="Pfam" id="PF21747"/>
    </source>
</evidence>
<evidence type="ECO:0000313" key="3">
    <source>
        <dbReference type="Proteomes" id="UP000027936"/>
    </source>
</evidence>
<name>A0A072NS22_SCHAZ</name>
<dbReference type="RefSeq" id="WP_035192947.1">
    <property type="nucleotide sequence ID" value="NZ_JJRY01000001.1"/>
</dbReference>
<dbReference type="PATRIC" id="fig|1348973.3.peg.515"/>
<dbReference type="Pfam" id="PF21747">
    <property type="entry name" value="YpoC"/>
    <property type="match status" value="1"/>
</dbReference>
<dbReference type="OrthoDB" id="2360594at2"/>
<organism evidence="2 3">
    <name type="scientific">Schinkia azotoformans MEV2011</name>
    <dbReference type="NCBI Taxonomy" id="1348973"/>
    <lineage>
        <taxon>Bacteria</taxon>
        <taxon>Bacillati</taxon>
        <taxon>Bacillota</taxon>
        <taxon>Bacilli</taxon>
        <taxon>Bacillales</taxon>
        <taxon>Bacillaceae</taxon>
        <taxon>Calidifontibacillus/Schinkia group</taxon>
        <taxon>Schinkia</taxon>
    </lineage>
</organism>
<dbReference type="EMBL" id="JJRY01000001">
    <property type="protein sequence ID" value="KEF40504.1"/>
    <property type="molecule type" value="Genomic_DNA"/>
</dbReference>
<reference evidence="2 3" key="1">
    <citation type="submission" date="2014-04" db="EMBL/GenBank/DDBJ databases">
        <title>Draft genome sequence of Bacillus azotoformans MEV2011, a (co-) denitrifying strain unable to grow in the presence of oxygen.</title>
        <authorList>
            <person name="Nielsen M."/>
            <person name="Schreiber L."/>
            <person name="Finster K."/>
            <person name="Schramm A."/>
        </authorList>
    </citation>
    <scope>NUCLEOTIDE SEQUENCE [LARGE SCALE GENOMIC DNA]</scope>
    <source>
        <strain evidence="2 3">MEV2011</strain>
    </source>
</reference>
<sequence>MSERHFPLDTVFNQWHSEKDGIAKFFRDRNTQAARTPMKKHIANFFAVLFEINNFQLNNSDEVIEQVDKLKIKPINSKERLSFLIESPTHYHSFIQLSEMFEELEKQYRKLLAIEQNKTRITDQ</sequence>
<protein>
    <recommendedName>
        <fullName evidence="1">YpoC-like domain-containing protein</fullName>
    </recommendedName>
</protein>
<proteinExistence type="predicted"/>
<dbReference type="AlphaFoldDB" id="A0A072NS22"/>
<dbReference type="InterPro" id="IPR048427">
    <property type="entry name" value="YpoC"/>
</dbReference>
<comment type="caution">
    <text evidence="2">The sequence shown here is derived from an EMBL/GenBank/DDBJ whole genome shotgun (WGS) entry which is preliminary data.</text>
</comment>
<gene>
    <name evidence="2" type="ORF">M670_00530</name>
</gene>
<dbReference type="Proteomes" id="UP000027936">
    <property type="component" value="Unassembled WGS sequence"/>
</dbReference>
<evidence type="ECO:0000313" key="2">
    <source>
        <dbReference type="EMBL" id="KEF40504.1"/>
    </source>
</evidence>